<dbReference type="Pfam" id="PF08395">
    <property type="entry name" value="7tm_7"/>
    <property type="match status" value="1"/>
</dbReference>
<dbReference type="GO" id="GO:0005886">
    <property type="term" value="C:plasma membrane"/>
    <property type="evidence" value="ECO:0007669"/>
    <property type="project" value="UniProtKB-SubCell"/>
</dbReference>
<keyword evidence="3 8" id="KW-0812">Transmembrane</keyword>
<dbReference type="PANTHER" id="PTHR21143:SF132">
    <property type="entry name" value="GUSTATORY AND PHEROMONE RECEPTOR 33A"/>
    <property type="match status" value="1"/>
</dbReference>
<dbReference type="OrthoDB" id="7789982at2759"/>
<feature type="transmembrane region" description="Helical" evidence="8">
    <location>
        <begin position="198"/>
        <end position="219"/>
    </location>
</feature>
<feature type="transmembrane region" description="Helical" evidence="8">
    <location>
        <begin position="51"/>
        <end position="73"/>
    </location>
</feature>
<comment type="similarity">
    <text evidence="8">Belongs to the insect chemoreceptor superfamily. Gustatory receptor (GR) family.</text>
</comment>
<accession>A0A7R8YQF3</accession>
<dbReference type="InterPro" id="IPR013604">
    <property type="entry name" value="7TM_chemorcpt"/>
</dbReference>
<keyword evidence="7 8" id="KW-0807">Transducer</keyword>
<comment type="function">
    <text evidence="8">Gustatory receptor which mediates acceptance or avoidance behavior, depending on its substrates.</text>
</comment>
<dbReference type="InParanoid" id="A0A7R8YQF3"/>
<evidence type="ECO:0000256" key="3">
    <source>
        <dbReference type="ARBA" id="ARBA00022692"/>
    </source>
</evidence>
<dbReference type="Proteomes" id="UP000594454">
    <property type="component" value="Chromosome 2"/>
</dbReference>
<dbReference type="GO" id="GO:0030424">
    <property type="term" value="C:axon"/>
    <property type="evidence" value="ECO:0007669"/>
    <property type="project" value="TreeGrafter"/>
</dbReference>
<dbReference type="GO" id="GO:0007635">
    <property type="term" value="P:chemosensory behavior"/>
    <property type="evidence" value="ECO:0007669"/>
    <property type="project" value="TreeGrafter"/>
</dbReference>
<feature type="transmembrane region" description="Helical" evidence="8">
    <location>
        <begin position="320"/>
        <end position="340"/>
    </location>
</feature>
<feature type="transmembrane region" description="Helical" evidence="8">
    <location>
        <begin position="239"/>
        <end position="259"/>
    </location>
</feature>
<evidence type="ECO:0000256" key="6">
    <source>
        <dbReference type="ARBA" id="ARBA00023170"/>
    </source>
</evidence>
<protein>
    <recommendedName>
        <fullName evidence="8">Gustatory receptor</fullName>
    </recommendedName>
</protein>
<evidence type="ECO:0000256" key="7">
    <source>
        <dbReference type="ARBA" id="ARBA00023224"/>
    </source>
</evidence>
<comment type="caution">
    <text evidence="8">Lacks conserved residue(s) required for the propagation of feature annotation.</text>
</comment>
<keyword evidence="5 8" id="KW-0472">Membrane</keyword>
<dbReference type="GO" id="GO:0008049">
    <property type="term" value="P:male courtship behavior"/>
    <property type="evidence" value="ECO:0007669"/>
    <property type="project" value="TreeGrafter"/>
</dbReference>
<reference evidence="9 10" key="1">
    <citation type="submission" date="2020-11" db="EMBL/GenBank/DDBJ databases">
        <authorList>
            <person name="Wallbank WR R."/>
            <person name="Pardo Diaz C."/>
            <person name="Kozak K."/>
            <person name="Martin S."/>
            <person name="Jiggins C."/>
            <person name="Moest M."/>
            <person name="Warren A I."/>
            <person name="Generalovic N T."/>
            <person name="Byers J.R.P. K."/>
            <person name="Montejo-Kovacevich G."/>
            <person name="Yen C E."/>
        </authorList>
    </citation>
    <scope>NUCLEOTIDE SEQUENCE [LARGE SCALE GENOMIC DNA]</scope>
</reference>
<dbReference type="EMBL" id="LR899010">
    <property type="protein sequence ID" value="CAD7080415.1"/>
    <property type="molecule type" value="Genomic_DNA"/>
</dbReference>
<dbReference type="PANTHER" id="PTHR21143">
    <property type="entry name" value="INVERTEBRATE GUSTATORY RECEPTOR"/>
    <property type="match status" value="1"/>
</dbReference>
<evidence type="ECO:0000313" key="9">
    <source>
        <dbReference type="EMBL" id="CAD7080415.1"/>
    </source>
</evidence>
<gene>
    <name evidence="9" type="ORF">HERILL_LOCUS3569</name>
</gene>
<keyword evidence="10" id="KW-1185">Reference proteome</keyword>
<evidence type="ECO:0000256" key="4">
    <source>
        <dbReference type="ARBA" id="ARBA00022989"/>
    </source>
</evidence>
<evidence type="ECO:0000256" key="1">
    <source>
        <dbReference type="ARBA" id="ARBA00004651"/>
    </source>
</evidence>
<keyword evidence="2 8" id="KW-1003">Cell membrane</keyword>
<evidence type="ECO:0000256" key="5">
    <source>
        <dbReference type="ARBA" id="ARBA00023136"/>
    </source>
</evidence>
<feature type="transmembrane region" description="Helical" evidence="8">
    <location>
        <begin position="85"/>
        <end position="109"/>
    </location>
</feature>
<comment type="subcellular location">
    <subcellularLocation>
        <location evidence="1 8">Cell membrane</location>
        <topology evidence="1 8">Multi-pass membrane protein</topology>
    </subcellularLocation>
</comment>
<dbReference type="GO" id="GO:0030425">
    <property type="term" value="C:dendrite"/>
    <property type="evidence" value="ECO:0007669"/>
    <property type="project" value="TreeGrafter"/>
</dbReference>
<evidence type="ECO:0000313" key="10">
    <source>
        <dbReference type="Proteomes" id="UP000594454"/>
    </source>
</evidence>
<proteinExistence type="inferred from homology"/>
<name>A0A7R8YQF3_HERIL</name>
<evidence type="ECO:0000256" key="2">
    <source>
        <dbReference type="ARBA" id="ARBA00022475"/>
    </source>
</evidence>
<keyword evidence="6 8" id="KW-0675">Receptor</keyword>
<dbReference type="GO" id="GO:0007165">
    <property type="term" value="P:signal transduction"/>
    <property type="evidence" value="ECO:0007669"/>
    <property type="project" value="UniProtKB-KW"/>
</dbReference>
<dbReference type="AlphaFoldDB" id="A0A7R8YQF3"/>
<organism evidence="9 10">
    <name type="scientific">Hermetia illucens</name>
    <name type="common">Black soldier fly</name>
    <dbReference type="NCBI Taxonomy" id="343691"/>
    <lineage>
        <taxon>Eukaryota</taxon>
        <taxon>Metazoa</taxon>
        <taxon>Ecdysozoa</taxon>
        <taxon>Arthropoda</taxon>
        <taxon>Hexapoda</taxon>
        <taxon>Insecta</taxon>
        <taxon>Pterygota</taxon>
        <taxon>Neoptera</taxon>
        <taxon>Endopterygota</taxon>
        <taxon>Diptera</taxon>
        <taxon>Brachycera</taxon>
        <taxon>Stratiomyomorpha</taxon>
        <taxon>Stratiomyidae</taxon>
        <taxon>Hermetiinae</taxon>
        <taxon>Hermetia</taxon>
    </lineage>
</organism>
<dbReference type="GO" id="GO:0050909">
    <property type="term" value="P:sensory perception of taste"/>
    <property type="evidence" value="ECO:0007669"/>
    <property type="project" value="InterPro"/>
</dbReference>
<sequence>MFMFFWSFVLNLMKRRFYIDFDRAIDDIKHELVKCNPKLALKQVKNRKVKIATAIAVGVVFSTGMIFDGYNMFQMLGITFPFVSIAYGFPFWIGCLVQIQFIAFINVVAEHFEWLNEVLEQICEECDKQKSYKFKLFDIQTDFIQKSTLKKLEVGKKPKEQEKQEEDDEPQHTERYLVNVFRIHNRLYQTGVVINRAYAVQIVSYMTVAFVIIVFGIFLETKVIFLVGGINKYLDYMAHSYALWALSLSIVAYIVLRLCCRVQREAKRSALLVHEIMQRKPAFMLGNDIYYNRMKCFTLQYLHWENYFHFNGLGLFRLDYTFIFSAISAATSYLIVLLQFDLTSEITKHEGKLDD</sequence>
<dbReference type="GO" id="GO:0043025">
    <property type="term" value="C:neuronal cell body"/>
    <property type="evidence" value="ECO:0007669"/>
    <property type="project" value="TreeGrafter"/>
</dbReference>
<keyword evidence="4 8" id="KW-1133">Transmembrane helix</keyword>
<dbReference type="FunCoup" id="A0A7R8YQF3">
    <property type="interactions" value="7"/>
</dbReference>
<evidence type="ECO:0000256" key="8">
    <source>
        <dbReference type="RuleBase" id="RU363108"/>
    </source>
</evidence>